<dbReference type="SUPFAM" id="SSF56425">
    <property type="entry name" value="Succinate dehydrogenase/fumarate reductase flavoprotein, catalytic domain"/>
    <property type="match status" value="1"/>
</dbReference>
<feature type="domain" description="FAD-dependent oxidoreductase 2 FAD-binding" evidence="5">
    <location>
        <begin position="6"/>
        <end position="229"/>
    </location>
</feature>
<dbReference type="PANTHER" id="PTHR43400">
    <property type="entry name" value="FUMARATE REDUCTASE"/>
    <property type="match status" value="1"/>
</dbReference>
<dbReference type="InterPro" id="IPR027477">
    <property type="entry name" value="Succ_DH/fumarate_Rdtase_cat_sf"/>
</dbReference>
<evidence type="ECO:0000256" key="4">
    <source>
        <dbReference type="ARBA" id="ARBA00023002"/>
    </source>
</evidence>
<dbReference type="AlphaFoldDB" id="A0AAD6VGM7"/>
<evidence type="ECO:0000256" key="1">
    <source>
        <dbReference type="ARBA" id="ARBA00001974"/>
    </source>
</evidence>
<comment type="caution">
    <text evidence="6">The sequence shown here is derived from an EMBL/GenBank/DDBJ whole genome shotgun (WGS) entry which is preliminary data.</text>
</comment>
<comment type="cofactor">
    <cofactor evidence="1">
        <name>FAD</name>
        <dbReference type="ChEBI" id="CHEBI:57692"/>
    </cofactor>
</comment>
<keyword evidence="2" id="KW-0285">Flavoprotein</keyword>
<sequence length="539" mass="57809">MATRYDCVVVGSGHAGSCAAFSAAEAGCKKVLLVDVCPPEWVGGNGYFTAGGFRTVHGGLKDLLPIVNDVSAKQAEIIDMTAYTRDDFLGDIMRLGGGKPDAVLAGAVVDASRDTIAWLAGSVGIPFAFSFHRQAYVVEGRQKFWGGMVLCTDDGGKGLIAAHQRALARAKVDVWFNCPALEITMQNGVVSGLVVEKNGERMHLPTRAVVLAAGGFEASPRLREKYLGTGWERAIAHHITNKSILSSFTAQLKVEKQVTGSSSPPRLARVSELLLLYQGYIPTSRRTGDWAGCHSTCWDADAPTQGDRHLTNQYTKSGYPLGIMVNSAGKRFVDEGEDHRNYTYAKFGRAILLQPGGYAFQVWDSKVIGMLRKEEYADDVVKRIFADSVEELAEKLAEKGLHAKDEFVQTINEFNLAVKAYKAEVPDASWNPAVKDGLTTQSSAKQLALPKSNWALTIDQAPFMAVKVACGVTFTFGGISIEPETAGVISAKTGKVIPGLFCTGEMVGLFHGNYPGGSGLTAGAVFGRRAGREAAKLMA</sequence>
<accession>A0AAD6VGM7</accession>
<evidence type="ECO:0000256" key="2">
    <source>
        <dbReference type="ARBA" id="ARBA00022630"/>
    </source>
</evidence>
<dbReference type="InterPro" id="IPR050315">
    <property type="entry name" value="FAD-oxidoreductase_2"/>
</dbReference>
<dbReference type="InterPro" id="IPR036188">
    <property type="entry name" value="FAD/NAD-bd_sf"/>
</dbReference>
<evidence type="ECO:0000256" key="3">
    <source>
        <dbReference type="ARBA" id="ARBA00022827"/>
    </source>
</evidence>
<keyword evidence="7" id="KW-1185">Reference proteome</keyword>
<evidence type="ECO:0000313" key="7">
    <source>
        <dbReference type="Proteomes" id="UP001219525"/>
    </source>
</evidence>
<dbReference type="EMBL" id="JARJCW010000024">
    <property type="protein sequence ID" value="KAJ7212252.1"/>
    <property type="molecule type" value="Genomic_DNA"/>
</dbReference>
<evidence type="ECO:0000259" key="5">
    <source>
        <dbReference type="Pfam" id="PF00890"/>
    </source>
</evidence>
<keyword evidence="4" id="KW-0560">Oxidoreductase</keyword>
<dbReference type="PANTHER" id="PTHR43400:SF7">
    <property type="entry name" value="FAD-DEPENDENT OXIDOREDUCTASE 2 FAD BINDING DOMAIN-CONTAINING PROTEIN"/>
    <property type="match status" value="1"/>
</dbReference>
<protein>
    <recommendedName>
        <fullName evidence="5">FAD-dependent oxidoreductase 2 FAD-binding domain-containing protein</fullName>
    </recommendedName>
</protein>
<organism evidence="6 7">
    <name type="scientific">Mycena pura</name>
    <dbReference type="NCBI Taxonomy" id="153505"/>
    <lineage>
        <taxon>Eukaryota</taxon>
        <taxon>Fungi</taxon>
        <taxon>Dikarya</taxon>
        <taxon>Basidiomycota</taxon>
        <taxon>Agaricomycotina</taxon>
        <taxon>Agaricomycetes</taxon>
        <taxon>Agaricomycetidae</taxon>
        <taxon>Agaricales</taxon>
        <taxon>Marasmiineae</taxon>
        <taxon>Mycenaceae</taxon>
        <taxon>Mycena</taxon>
    </lineage>
</organism>
<reference evidence="6" key="1">
    <citation type="submission" date="2023-03" db="EMBL/GenBank/DDBJ databases">
        <title>Massive genome expansion in bonnet fungi (Mycena s.s.) driven by repeated elements and novel gene families across ecological guilds.</title>
        <authorList>
            <consortium name="Lawrence Berkeley National Laboratory"/>
            <person name="Harder C.B."/>
            <person name="Miyauchi S."/>
            <person name="Viragh M."/>
            <person name="Kuo A."/>
            <person name="Thoen E."/>
            <person name="Andreopoulos B."/>
            <person name="Lu D."/>
            <person name="Skrede I."/>
            <person name="Drula E."/>
            <person name="Henrissat B."/>
            <person name="Morin E."/>
            <person name="Kohler A."/>
            <person name="Barry K."/>
            <person name="LaButti K."/>
            <person name="Morin E."/>
            <person name="Salamov A."/>
            <person name="Lipzen A."/>
            <person name="Mereny Z."/>
            <person name="Hegedus B."/>
            <person name="Baldrian P."/>
            <person name="Stursova M."/>
            <person name="Weitz H."/>
            <person name="Taylor A."/>
            <person name="Grigoriev I.V."/>
            <person name="Nagy L.G."/>
            <person name="Martin F."/>
            <person name="Kauserud H."/>
        </authorList>
    </citation>
    <scope>NUCLEOTIDE SEQUENCE</scope>
    <source>
        <strain evidence="6">9144</strain>
    </source>
</reference>
<feature type="domain" description="FAD-dependent oxidoreductase 2 FAD-binding" evidence="5">
    <location>
        <begin position="322"/>
        <end position="518"/>
    </location>
</feature>
<name>A0AAD6VGM7_9AGAR</name>
<dbReference type="SUPFAM" id="SSF51905">
    <property type="entry name" value="FAD/NAD(P)-binding domain"/>
    <property type="match status" value="1"/>
</dbReference>
<dbReference type="GO" id="GO:0016491">
    <property type="term" value="F:oxidoreductase activity"/>
    <property type="evidence" value="ECO:0007669"/>
    <property type="project" value="UniProtKB-KW"/>
</dbReference>
<proteinExistence type="predicted"/>
<dbReference type="InterPro" id="IPR003953">
    <property type="entry name" value="FAD-dep_OxRdtase_2_FAD-bd"/>
</dbReference>
<dbReference type="Proteomes" id="UP001219525">
    <property type="component" value="Unassembled WGS sequence"/>
</dbReference>
<evidence type="ECO:0000313" key="6">
    <source>
        <dbReference type="EMBL" id="KAJ7212252.1"/>
    </source>
</evidence>
<gene>
    <name evidence="6" type="ORF">GGX14DRAFT_622722</name>
</gene>
<keyword evidence="3" id="KW-0274">FAD</keyword>
<dbReference type="Pfam" id="PF00890">
    <property type="entry name" value="FAD_binding_2"/>
    <property type="match status" value="2"/>
</dbReference>
<dbReference type="Gene3D" id="3.50.50.60">
    <property type="entry name" value="FAD/NAD(P)-binding domain"/>
    <property type="match status" value="2"/>
</dbReference>
<dbReference type="Gene3D" id="3.90.700.10">
    <property type="entry name" value="Succinate dehydrogenase/fumarate reductase flavoprotein, catalytic domain"/>
    <property type="match status" value="1"/>
</dbReference>